<dbReference type="Proteomes" id="UP000326268">
    <property type="component" value="Unassembled WGS sequence"/>
</dbReference>
<dbReference type="GeneID" id="43652807"/>
<reference evidence="1 2" key="1">
    <citation type="submission" date="2019-04" db="EMBL/GenBank/DDBJ databases">
        <title>Friends and foes A comparative genomics studyof 23 Aspergillus species from section Flavi.</title>
        <authorList>
            <consortium name="DOE Joint Genome Institute"/>
            <person name="Kjaerbolling I."/>
            <person name="Vesth T."/>
            <person name="Frisvad J.C."/>
            <person name="Nybo J.L."/>
            <person name="Theobald S."/>
            <person name="Kildgaard S."/>
            <person name="Isbrandt T."/>
            <person name="Kuo A."/>
            <person name="Sato A."/>
            <person name="Lyhne E.K."/>
            <person name="Kogle M.E."/>
            <person name="Wiebenga A."/>
            <person name="Kun R.S."/>
            <person name="Lubbers R.J."/>
            <person name="Makela M.R."/>
            <person name="Barry K."/>
            <person name="Chovatia M."/>
            <person name="Clum A."/>
            <person name="Daum C."/>
            <person name="Haridas S."/>
            <person name="He G."/>
            <person name="LaButti K."/>
            <person name="Lipzen A."/>
            <person name="Mondo S."/>
            <person name="Riley R."/>
            <person name="Salamov A."/>
            <person name="Simmons B.A."/>
            <person name="Magnuson J.K."/>
            <person name="Henrissat B."/>
            <person name="Mortensen U.H."/>
            <person name="Larsen T.O."/>
            <person name="Devries R.P."/>
            <person name="Grigoriev I.V."/>
            <person name="Machida M."/>
            <person name="Baker S.E."/>
            <person name="Andersen M.R."/>
        </authorList>
    </citation>
    <scope>NUCLEOTIDE SEQUENCE [LARGE SCALE GENOMIC DNA]</scope>
    <source>
        <strain evidence="1 2">CBS 763.97</strain>
    </source>
</reference>
<dbReference type="EMBL" id="ML737780">
    <property type="protein sequence ID" value="KAE8360317.1"/>
    <property type="molecule type" value="Genomic_DNA"/>
</dbReference>
<keyword evidence="2" id="KW-1185">Reference proteome</keyword>
<gene>
    <name evidence="1" type="ORF">BDV27DRAFT_134749</name>
</gene>
<dbReference type="AlphaFoldDB" id="A0A5N6ZRR0"/>
<proteinExistence type="predicted"/>
<protein>
    <submittedName>
        <fullName evidence="1">Uncharacterized protein</fullName>
    </submittedName>
</protein>
<organism evidence="1 2">
    <name type="scientific">Aspergillus caelatus</name>
    <dbReference type="NCBI Taxonomy" id="61420"/>
    <lineage>
        <taxon>Eukaryota</taxon>
        <taxon>Fungi</taxon>
        <taxon>Dikarya</taxon>
        <taxon>Ascomycota</taxon>
        <taxon>Pezizomycotina</taxon>
        <taxon>Eurotiomycetes</taxon>
        <taxon>Eurotiomycetidae</taxon>
        <taxon>Eurotiales</taxon>
        <taxon>Aspergillaceae</taxon>
        <taxon>Aspergillus</taxon>
        <taxon>Aspergillus subgen. Circumdati</taxon>
    </lineage>
</organism>
<accession>A0A5N6ZRR0</accession>
<sequence>MTCETSSCGAYLFVSEIAVPALSYVGLLFDLCRIIKIKPLVCPVEYARYVDGLRTIRDNDAG</sequence>
<evidence type="ECO:0000313" key="2">
    <source>
        <dbReference type="Proteomes" id="UP000326268"/>
    </source>
</evidence>
<dbReference type="RefSeq" id="XP_031923398.1">
    <property type="nucleotide sequence ID" value="XM_032068361.1"/>
</dbReference>
<evidence type="ECO:0000313" key="1">
    <source>
        <dbReference type="EMBL" id="KAE8360317.1"/>
    </source>
</evidence>
<name>A0A5N6ZRR0_9EURO</name>